<accession>A0ABX2EVF5</accession>
<keyword evidence="2" id="KW-1185">Reference proteome</keyword>
<dbReference type="RefSeq" id="WP_173135650.1">
    <property type="nucleotide sequence ID" value="NZ_JABRWJ010000028.1"/>
</dbReference>
<reference evidence="1 2" key="1">
    <citation type="submission" date="2020-05" db="EMBL/GenBank/DDBJ databases">
        <title>Aquincola sp. isolate from soil.</title>
        <authorList>
            <person name="Han J."/>
            <person name="Kim D.-U."/>
        </authorList>
    </citation>
    <scope>NUCLEOTIDE SEQUENCE [LARGE SCALE GENOMIC DNA]</scope>
    <source>
        <strain evidence="1 2">S2</strain>
    </source>
</reference>
<protein>
    <submittedName>
        <fullName evidence="1">Uncharacterized protein</fullName>
    </submittedName>
</protein>
<evidence type="ECO:0000313" key="2">
    <source>
        <dbReference type="Proteomes" id="UP000737171"/>
    </source>
</evidence>
<dbReference type="EMBL" id="JABRWJ010000028">
    <property type="protein sequence ID" value="NRF72431.1"/>
    <property type="molecule type" value="Genomic_DNA"/>
</dbReference>
<name>A0ABX2EVF5_9BURK</name>
<dbReference type="Proteomes" id="UP000737171">
    <property type="component" value="Unassembled WGS sequence"/>
</dbReference>
<evidence type="ECO:0000313" key="1">
    <source>
        <dbReference type="EMBL" id="NRF72431.1"/>
    </source>
</evidence>
<sequence>MKRSQVDALMALGLSELDAWQCVHRISGDTRDGRGPDAFVLVQVEHTDAPPAPNPFMGIPARQIAAVAAHGAAWRQVGPGQWQYLRRIEWSVEQLVQLESEIHQLFLKREPQ</sequence>
<organism evidence="1 2">
    <name type="scientific">Pseudaquabacterium terrae</name>
    <dbReference type="NCBI Taxonomy" id="2732868"/>
    <lineage>
        <taxon>Bacteria</taxon>
        <taxon>Pseudomonadati</taxon>
        <taxon>Pseudomonadota</taxon>
        <taxon>Betaproteobacteria</taxon>
        <taxon>Burkholderiales</taxon>
        <taxon>Sphaerotilaceae</taxon>
        <taxon>Pseudaquabacterium</taxon>
    </lineage>
</organism>
<comment type="caution">
    <text evidence="1">The sequence shown here is derived from an EMBL/GenBank/DDBJ whole genome shotgun (WGS) entry which is preliminary data.</text>
</comment>
<proteinExistence type="predicted"/>
<gene>
    <name evidence="1" type="ORF">HLB44_36330</name>
</gene>